<dbReference type="NCBIfam" id="TIGR00049">
    <property type="entry name" value="iron-sulfur cluster assembly accessory protein"/>
    <property type="match status" value="1"/>
</dbReference>
<dbReference type="Proteomes" id="UP000648801">
    <property type="component" value="Unassembled WGS sequence"/>
</dbReference>
<evidence type="ECO:0000313" key="3">
    <source>
        <dbReference type="Proteomes" id="UP000648801"/>
    </source>
</evidence>
<dbReference type="InterPro" id="IPR016092">
    <property type="entry name" value="ATAP"/>
</dbReference>
<dbReference type="InterPro" id="IPR000361">
    <property type="entry name" value="ATAP_core_dom"/>
</dbReference>
<feature type="domain" description="Core" evidence="1">
    <location>
        <begin position="47"/>
        <end position="162"/>
    </location>
</feature>
<keyword evidence="3" id="KW-1185">Reference proteome</keyword>
<evidence type="ECO:0000313" key="2">
    <source>
        <dbReference type="EMBL" id="GGA73281.1"/>
    </source>
</evidence>
<evidence type="ECO:0000259" key="1">
    <source>
        <dbReference type="Pfam" id="PF01521"/>
    </source>
</evidence>
<dbReference type="GO" id="GO:0051539">
    <property type="term" value="F:4 iron, 4 sulfur cluster binding"/>
    <property type="evidence" value="ECO:0007669"/>
    <property type="project" value="TreeGrafter"/>
</dbReference>
<dbReference type="GO" id="GO:0051537">
    <property type="term" value="F:2 iron, 2 sulfur cluster binding"/>
    <property type="evidence" value="ECO:0007669"/>
    <property type="project" value="UniProtKB-ARBA"/>
</dbReference>
<accession>A0A916W6V8</accession>
<dbReference type="GO" id="GO:0016226">
    <property type="term" value="P:iron-sulfur cluster assembly"/>
    <property type="evidence" value="ECO:0007669"/>
    <property type="project" value="InterPro"/>
</dbReference>
<comment type="caution">
    <text evidence="2">The sequence shown here is derived from an EMBL/GenBank/DDBJ whole genome shotgun (WGS) entry which is preliminary data.</text>
</comment>
<sequence>MAMVTIQTAAELEASRHQAVSGEKKDPLAGMKLLTAEGQEPRAKNAIEITEKALKRIRIAMAKEGVSPEQGGLRVGIQGGGCSGLSYSIRFDSQPRERDRVYVFGADVETAGDPTRGAPIRVFVDPKSFLYLAGMVLDFEETLMRQGFNFINPNSSKSCGCGSSFSA</sequence>
<dbReference type="Gene3D" id="2.60.300.12">
    <property type="entry name" value="HesB-like domain"/>
    <property type="match status" value="1"/>
</dbReference>
<name>A0A916W6V8_9BACT</name>
<reference evidence="2" key="1">
    <citation type="journal article" date="2014" name="Int. J. Syst. Evol. Microbiol.">
        <title>Complete genome sequence of Corynebacterium casei LMG S-19264T (=DSM 44701T), isolated from a smear-ripened cheese.</title>
        <authorList>
            <consortium name="US DOE Joint Genome Institute (JGI-PGF)"/>
            <person name="Walter F."/>
            <person name="Albersmeier A."/>
            <person name="Kalinowski J."/>
            <person name="Ruckert C."/>
        </authorList>
    </citation>
    <scope>NUCLEOTIDE SEQUENCE</scope>
    <source>
        <strain evidence="2">CGMCC 1.15447</strain>
    </source>
</reference>
<proteinExistence type="predicted"/>
<dbReference type="InterPro" id="IPR017870">
    <property type="entry name" value="FeS_cluster_insertion_CS"/>
</dbReference>
<dbReference type="PROSITE" id="PS01152">
    <property type="entry name" value="HESB"/>
    <property type="match status" value="1"/>
</dbReference>
<dbReference type="RefSeq" id="WP_188759659.1">
    <property type="nucleotide sequence ID" value="NZ_BMJB01000001.1"/>
</dbReference>
<organism evidence="2 3">
    <name type="scientific">Edaphobacter acidisoli</name>
    <dbReference type="NCBI Taxonomy" id="2040573"/>
    <lineage>
        <taxon>Bacteria</taxon>
        <taxon>Pseudomonadati</taxon>
        <taxon>Acidobacteriota</taxon>
        <taxon>Terriglobia</taxon>
        <taxon>Terriglobales</taxon>
        <taxon>Acidobacteriaceae</taxon>
        <taxon>Edaphobacter</taxon>
    </lineage>
</organism>
<reference evidence="2" key="2">
    <citation type="submission" date="2020-09" db="EMBL/GenBank/DDBJ databases">
        <authorList>
            <person name="Sun Q."/>
            <person name="Zhou Y."/>
        </authorList>
    </citation>
    <scope>NUCLEOTIDE SEQUENCE</scope>
    <source>
        <strain evidence="2">CGMCC 1.15447</strain>
    </source>
</reference>
<dbReference type="PANTHER" id="PTHR43011">
    <property type="entry name" value="IRON-SULFUR CLUSTER ASSEMBLY 2 HOMOLOG, MITOCHONDRIAL"/>
    <property type="match status" value="1"/>
</dbReference>
<dbReference type="EMBL" id="BMJB01000001">
    <property type="protein sequence ID" value="GGA73281.1"/>
    <property type="molecule type" value="Genomic_DNA"/>
</dbReference>
<dbReference type="SUPFAM" id="SSF89360">
    <property type="entry name" value="HesB-like domain"/>
    <property type="match status" value="1"/>
</dbReference>
<dbReference type="InterPro" id="IPR035903">
    <property type="entry name" value="HesB-like_dom_sf"/>
</dbReference>
<gene>
    <name evidence="2" type="ORF">GCM10011507_26120</name>
</gene>
<protein>
    <recommendedName>
        <fullName evidence="1">Core domain-containing protein</fullName>
    </recommendedName>
</protein>
<dbReference type="AlphaFoldDB" id="A0A916W6V8"/>
<dbReference type="GO" id="GO:0005506">
    <property type="term" value="F:iron ion binding"/>
    <property type="evidence" value="ECO:0007669"/>
    <property type="project" value="TreeGrafter"/>
</dbReference>
<dbReference type="PANTHER" id="PTHR43011:SF1">
    <property type="entry name" value="IRON-SULFUR CLUSTER ASSEMBLY 2 HOMOLOG, MITOCHONDRIAL"/>
    <property type="match status" value="1"/>
</dbReference>
<dbReference type="Pfam" id="PF01521">
    <property type="entry name" value="Fe-S_biosyn"/>
    <property type="match status" value="1"/>
</dbReference>